<protein>
    <submittedName>
        <fullName evidence="2">Uncharacterized protein</fullName>
    </submittedName>
</protein>
<dbReference type="EMBL" id="PYWC01000741">
    <property type="protein sequence ID" value="PWW71531.1"/>
    <property type="molecule type" value="Genomic_DNA"/>
</dbReference>
<comment type="caution">
    <text evidence="2">The sequence shown here is derived from an EMBL/GenBank/DDBJ whole genome shotgun (WGS) entry which is preliminary data.</text>
</comment>
<evidence type="ECO:0000313" key="3">
    <source>
        <dbReference type="Proteomes" id="UP000246991"/>
    </source>
</evidence>
<keyword evidence="1" id="KW-1133">Transmembrane helix</keyword>
<sequence length="79" mass="8873">MPADDVQLCLACQSVFVKKPNELCTSCEGREGEERGGAVMTALNALDGRRQWILPLYIYFYVITILDLKSCFIIIPANF</sequence>
<gene>
    <name evidence="2" type="ORF">C7212DRAFT_339687</name>
</gene>
<proteinExistence type="predicted"/>
<reference evidence="2 3" key="1">
    <citation type="submission" date="2018-03" db="EMBL/GenBank/DDBJ databases">
        <title>Genomes of Pezizomycetes fungi and the evolution of truffles.</title>
        <authorList>
            <person name="Murat C."/>
            <person name="Payen T."/>
            <person name="Noel B."/>
            <person name="Kuo A."/>
            <person name="Martin F.M."/>
        </authorList>
    </citation>
    <scope>NUCLEOTIDE SEQUENCE [LARGE SCALE GENOMIC DNA]</scope>
    <source>
        <strain evidence="2">091103-1</strain>
    </source>
</reference>
<keyword evidence="1" id="KW-0472">Membrane</keyword>
<keyword evidence="1" id="KW-0812">Transmembrane</keyword>
<feature type="transmembrane region" description="Helical" evidence="1">
    <location>
        <begin position="56"/>
        <end position="77"/>
    </location>
</feature>
<accession>A0A317SEE3</accession>
<organism evidence="2 3">
    <name type="scientific">Tuber magnatum</name>
    <name type="common">white Piedmont truffle</name>
    <dbReference type="NCBI Taxonomy" id="42249"/>
    <lineage>
        <taxon>Eukaryota</taxon>
        <taxon>Fungi</taxon>
        <taxon>Dikarya</taxon>
        <taxon>Ascomycota</taxon>
        <taxon>Pezizomycotina</taxon>
        <taxon>Pezizomycetes</taxon>
        <taxon>Pezizales</taxon>
        <taxon>Tuberaceae</taxon>
        <taxon>Tuber</taxon>
    </lineage>
</organism>
<name>A0A317SEE3_9PEZI</name>
<dbReference type="AlphaFoldDB" id="A0A317SEE3"/>
<dbReference type="Proteomes" id="UP000246991">
    <property type="component" value="Unassembled WGS sequence"/>
</dbReference>
<evidence type="ECO:0000256" key="1">
    <source>
        <dbReference type="SAM" id="Phobius"/>
    </source>
</evidence>
<evidence type="ECO:0000313" key="2">
    <source>
        <dbReference type="EMBL" id="PWW71531.1"/>
    </source>
</evidence>
<keyword evidence="3" id="KW-1185">Reference proteome</keyword>